<evidence type="ECO:0000313" key="2">
    <source>
        <dbReference type="Proteomes" id="UP000031843"/>
    </source>
</evidence>
<dbReference type="EMBL" id="CP010536">
    <property type="protein sequence ID" value="AJG18029.1"/>
    <property type="molecule type" value="Genomic_DNA"/>
</dbReference>
<reference evidence="1 2" key="1">
    <citation type="journal article" date="2015" name="Genome Announc.">
        <title>Complete Genome Sequence of Cupriavidus basilensis 4G11, Isolated from the Oak Ridge Field Research Center Site.</title>
        <authorList>
            <person name="Ray J."/>
            <person name="Waters R.J."/>
            <person name="Skerker J.M."/>
            <person name="Kuehl J.V."/>
            <person name="Price M.N."/>
            <person name="Huang J."/>
            <person name="Chakraborty R."/>
            <person name="Arkin A.P."/>
            <person name="Deutschbauer A."/>
        </authorList>
    </citation>
    <scope>NUCLEOTIDE SEQUENCE [LARGE SCALE GENOMIC DNA]</scope>
    <source>
        <strain evidence="1">4G11</strain>
    </source>
</reference>
<evidence type="ECO:0000313" key="1">
    <source>
        <dbReference type="EMBL" id="AJG18029.1"/>
    </source>
</evidence>
<dbReference type="Proteomes" id="UP000031843">
    <property type="component" value="Chromosome main"/>
</dbReference>
<name>A0A0C4Y7A6_9BURK</name>
<proteinExistence type="predicted"/>
<dbReference type="AlphaFoldDB" id="A0A0C4Y7A6"/>
<keyword evidence="2" id="KW-1185">Reference proteome</keyword>
<dbReference type="KEGG" id="cbw:RR42_m0616"/>
<gene>
    <name evidence="1" type="ORF">RR42_m0616</name>
</gene>
<sequence>MTSSSGRGAVTNFLRFAVGVNATPFYSDLGNASEILFWEIK</sequence>
<organism evidence="1 2">
    <name type="scientific">Cupriavidus basilensis</name>
    <dbReference type="NCBI Taxonomy" id="68895"/>
    <lineage>
        <taxon>Bacteria</taxon>
        <taxon>Pseudomonadati</taxon>
        <taxon>Pseudomonadota</taxon>
        <taxon>Betaproteobacteria</taxon>
        <taxon>Burkholderiales</taxon>
        <taxon>Burkholderiaceae</taxon>
        <taxon>Cupriavidus</taxon>
    </lineage>
</organism>
<protein>
    <submittedName>
        <fullName evidence="1">Uncharacterized protein</fullName>
    </submittedName>
</protein>
<accession>A0A0C4Y7A6</accession>